<dbReference type="SUPFAM" id="SSF50494">
    <property type="entry name" value="Trypsin-like serine proteases"/>
    <property type="match status" value="1"/>
</dbReference>
<dbReference type="OrthoDB" id="9765242at2"/>
<dbReference type="Proteomes" id="UP000230842">
    <property type="component" value="Unassembled WGS sequence"/>
</dbReference>
<name>A0A0B2BRG2_9ACTN</name>
<protein>
    <recommendedName>
        <fullName evidence="2">Peptidase S55 domain-containing protein</fullName>
    </recommendedName>
</protein>
<sequence length="630" mass="66008">MSNRPRASVRALRRPLPAVAVASAALLTTGLLGLPPASADDPAAAAAAVGSPCPAAFDPADLVRATATTPGTIVTGLTVSSGTEADAVTGEYVGVLEDGIAPGVDMLIFKMSGSKITKADGSVDRGIWAGMSGSPLYAPDGSLVGAVSYGLAWSPSEYAGVTPAADLYRVGTYAAARSSELSSRVVSTMRTTGANRAEIGSGMRRLPMPISVPSARPGKTASIAKKAGHDRAAFRAGSASSRTGSQPIPISAGSNVAASISYGALSLAGVGTTTAVCGDRVYAFGHPMEWRGPAKFGLHGADAVYIEKDNFDGSFKLANVGAPMGTIDQDRLAAISGKLGRLPKTTPLTTTTRMEGRSRTARTQVVTDDYLSFVAAEQAMLDGWTVADSTVGGTATISRTIVLQRANGQKLTYRRSDMYADPWDVSFTPADPLAGDIDSLVYSSGEKVKVVSASQTATMKAGYRAYRVGKVEARQFGGWEKLTGNSVVAARRGGYLRLRITLKKEQDAIGPATKQVSVKVAVPNKKLRRANGTLSIYGGESGPYGEDEWGYYEDYEDFAAATYVTVGKNRPRSAASLIKEMTRAEHGNDLVVELEMGRRKGKVTKRTVRATSTVVSGAKSFIAVRYGKRR</sequence>
<reference evidence="3 4" key="1">
    <citation type="submission" date="2017-11" db="EMBL/GenBank/DDBJ databases">
        <title>Genomic Encyclopedia of Archaeal and Bacterial Type Strains, Phase II (KMG-II): From Individual Species to Whole Genera.</title>
        <authorList>
            <person name="Goeker M."/>
        </authorList>
    </citation>
    <scope>NUCLEOTIDE SEQUENCE [LARGE SCALE GENOMIC DNA]</scope>
    <source>
        <strain evidence="3 4">DSM 27763</strain>
    </source>
</reference>
<keyword evidence="1" id="KW-0732">Signal</keyword>
<dbReference type="EMBL" id="PGEZ01000001">
    <property type="protein sequence ID" value="PJJ57484.1"/>
    <property type="molecule type" value="Genomic_DNA"/>
</dbReference>
<gene>
    <name evidence="3" type="ORF">CLV56_1717</name>
</gene>
<accession>A0A0B2BRG2</accession>
<evidence type="ECO:0000259" key="2">
    <source>
        <dbReference type="PROSITE" id="PS51494"/>
    </source>
</evidence>
<dbReference type="InterPro" id="IPR009003">
    <property type="entry name" value="Peptidase_S1_PA"/>
</dbReference>
<feature type="domain" description="Peptidase S55" evidence="2">
    <location>
        <begin position="1"/>
        <end position="183"/>
    </location>
</feature>
<dbReference type="PROSITE" id="PS51494">
    <property type="entry name" value="SPOIVB"/>
    <property type="match status" value="1"/>
</dbReference>
<keyword evidence="4" id="KW-1185">Reference proteome</keyword>
<proteinExistence type="predicted"/>
<organism evidence="3 4">
    <name type="scientific">Mumia flava</name>
    <dbReference type="NCBI Taxonomy" id="1348852"/>
    <lineage>
        <taxon>Bacteria</taxon>
        <taxon>Bacillati</taxon>
        <taxon>Actinomycetota</taxon>
        <taxon>Actinomycetes</taxon>
        <taxon>Propionibacteriales</taxon>
        <taxon>Nocardioidaceae</taxon>
        <taxon>Mumia</taxon>
    </lineage>
</organism>
<evidence type="ECO:0000313" key="3">
    <source>
        <dbReference type="EMBL" id="PJJ57484.1"/>
    </source>
</evidence>
<evidence type="ECO:0000313" key="4">
    <source>
        <dbReference type="Proteomes" id="UP000230842"/>
    </source>
</evidence>
<feature type="signal peptide" evidence="1">
    <location>
        <begin position="1"/>
        <end position="39"/>
    </location>
</feature>
<dbReference type="RefSeq" id="WP_039343532.1">
    <property type="nucleotide sequence ID" value="NZ_PGEZ01000001.1"/>
</dbReference>
<feature type="chain" id="PRO_5015034428" description="Peptidase S55 domain-containing protein" evidence="1">
    <location>
        <begin position="40"/>
        <end position="630"/>
    </location>
</feature>
<dbReference type="AlphaFoldDB" id="A0A0B2BRG2"/>
<comment type="caution">
    <text evidence="3">The sequence shown here is derived from an EMBL/GenBank/DDBJ whole genome shotgun (WGS) entry which is preliminary data.</text>
</comment>
<evidence type="ECO:0000256" key="1">
    <source>
        <dbReference type="SAM" id="SignalP"/>
    </source>
</evidence>
<dbReference type="InterPro" id="IPR008763">
    <property type="entry name" value="Peptidase_S55"/>
</dbReference>